<comment type="caution">
    <text evidence="3">The sequence shown here is derived from an EMBL/GenBank/DDBJ whole genome shotgun (WGS) entry which is preliminary data.</text>
</comment>
<feature type="transmembrane region" description="Helical" evidence="1">
    <location>
        <begin position="156"/>
        <end position="175"/>
    </location>
</feature>
<feature type="transmembrane region" description="Helical" evidence="1">
    <location>
        <begin position="293"/>
        <end position="315"/>
    </location>
</feature>
<keyword evidence="1" id="KW-0472">Membrane</keyword>
<feature type="transmembrane region" description="Helical" evidence="1">
    <location>
        <begin position="321"/>
        <end position="342"/>
    </location>
</feature>
<dbReference type="RefSeq" id="WP_184704831.1">
    <property type="nucleotide sequence ID" value="NZ_JACHKZ010000002.1"/>
</dbReference>
<dbReference type="Proteomes" id="UP000562492">
    <property type="component" value="Unassembled WGS sequence"/>
</dbReference>
<proteinExistence type="predicted"/>
<feature type="transmembrane region" description="Helical" evidence="1">
    <location>
        <begin position="101"/>
        <end position="122"/>
    </location>
</feature>
<feature type="transmembrane region" description="Helical" evidence="1">
    <location>
        <begin position="203"/>
        <end position="224"/>
    </location>
</feature>
<name>A0ABR6RB58_9BURK</name>
<protein>
    <submittedName>
        <fullName evidence="3">Peptidoglycan/LPS O-acetylase OafA/YrhL</fullName>
    </submittedName>
</protein>
<gene>
    <name evidence="3" type="ORF">HNP33_000436</name>
</gene>
<dbReference type="InterPro" id="IPR002656">
    <property type="entry name" value="Acyl_transf_3_dom"/>
</dbReference>
<organism evidence="3 4">
    <name type="scientific">Comamonas odontotermitis</name>
    <dbReference type="NCBI Taxonomy" id="379895"/>
    <lineage>
        <taxon>Bacteria</taxon>
        <taxon>Pseudomonadati</taxon>
        <taxon>Pseudomonadota</taxon>
        <taxon>Betaproteobacteria</taxon>
        <taxon>Burkholderiales</taxon>
        <taxon>Comamonadaceae</taxon>
        <taxon>Comamonas</taxon>
    </lineage>
</organism>
<feature type="transmembrane region" description="Helical" evidence="1">
    <location>
        <begin position="61"/>
        <end position="81"/>
    </location>
</feature>
<feature type="transmembrane region" description="Helical" evidence="1">
    <location>
        <begin position="231"/>
        <end position="250"/>
    </location>
</feature>
<evidence type="ECO:0000259" key="2">
    <source>
        <dbReference type="Pfam" id="PF01757"/>
    </source>
</evidence>
<evidence type="ECO:0000313" key="3">
    <source>
        <dbReference type="EMBL" id="MBB6576388.1"/>
    </source>
</evidence>
<dbReference type="Pfam" id="PF01757">
    <property type="entry name" value="Acyl_transf_3"/>
    <property type="match status" value="1"/>
</dbReference>
<dbReference type="PANTHER" id="PTHR23028">
    <property type="entry name" value="ACETYLTRANSFERASE"/>
    <property type="match status" value="1"/>
</dbReference>
<feature type="transmembrane region" description="Helical" evidence="1">
    <location>
        <begin position="256"/>
        <end position="272"/>
    </location>
</feature>
<keyword evidence="4" id="KW-1185">Reference proteome</keyword>
<reference evidence="3 4" key="1">
    <citation type="submission" date="2020-08" db="EMBL/GenBank/DDBJ databases">
        <title>Functional genomics of gut bacteria from endangered species of beetles.</title>
        <authorList>
            <person name="Carlos-Shanley C."/>
        </authorList>
    </citation>
    <scope>NUCLEOTIDE SEQUENCE [LARGE SCALE GENOMIC DNA]</scope>
    <source>
        <strain evidence="3 4">S00124</strain>
    </source>
</reference>
<accession>A0ABR6RB58</accession>
<sequence length="376" mass="42962">MSPTRTAATIFNVDFLRGITALAVLVWHYQHFFYPSAGVSLAVTDRPLQPFYSSLRWLYEYGANGVQFFWVLSGFVFFHAYRSRDNISLKEFFINRFSRLYPLHLMTLLLVALLQTVSQYAVGHQQIYPFNDFYHFLLNIFLASHWGFQKGYSFNAPIWSVSVEIITYIFFFAYLKTAGIRLCSALVWLAVIYVAFQGPDTNSFAQCTILFALGGLVHELQFWINSRTPKWVSPLGAITLTTSLLVYLYIKGAWNPTVVVFALFPSLIWLAASAETIGFSSGRIGELVGNTTYASYLIHVPIQVAFMTVADLFLIDRMDIAKTPAFFVFYIAAVFLLSHFIFKHVELPSKRRIQAWLNPALRNRAIQEPLIQPLKS</sequence>
<evidence type="ECO:0000256" key="1">
    <source>
        <dbReference type="SAM" id="Phobius"/>
    </source>
</evidence>
<dbReference type="EMBL" id="JACHKZ010000002">
    <property type="protein sequence ID" value="MBB6576388.1"/>
    <property type="molecule type" value="Genomic_DNA"/>
</dbReference>
<feature type="transmembrane region" description="Helical" evidence="1">
    <location>
        <begin position="7"/>
        <end position="29"/>
    </location>
</feature>
<dbReference type="InterPro" id="IPR050879">
    <property type="entry name" value="Acyltransferase_3"/>
</dbReference>
<feature type="transmembrane region" description="Helical" evidence="1">
    <location>
        <begin position="180"/>
        <end position="197"/>
    </location>
</feature>
<dbReference type="PANTHER" id="PTHR23028:SF131">
    <property type="entry name" value="BLR2367 PROTEIN"/>
    <property type="match status" value="1"/>
</dbReference>
<keyword evidence="1" id="KW-0812">Transmembrane</keyword>
<feature type="domain" description="Acyltransferase 3" evidence="2">
    <location>
        <begin position="12"/>
        <end position="338"/>
    </location>
</feature>
<evidence type="ECO:0000313" key="4">
    <source>
        <dbReference type="Proteomes" id="UP000562492"/>
    </source>
</evidence>
<keyword evidence="1" id="KW-1133">Transmembrane helix</keyword>